<dbReference type="GO" id="GO:0000271">
    <property type="term" value="P:polysaccharide biosynthetic process"/>
    <property type="evidence" value="ECO:0007669"/>
    <property type="project" value="InterPro"/>
</dbReference>
<evidence type="ECO:0000259" key="2">
    <source>
        <dbReference type="Pfam" id="PF03721"/>
    </source>
</evidence>
<comment type="similarity">
    <text evidence="1">Belongs to the UDP-glucose/GDP-mannose dehydrogenase family.</text>
</comment>
<sequence length="208" mass="23160">MKFKYDILIIGGLGHVGLPLGIVFASKGLKVCLQDINKDYAITVNKGKMPFVEHGAEEILEKVIANGNLTVSLDPASISEAQSIIIAIGTPIDQYNNPQIWQFIKFIKDIKKYLSQSQLIIIRSSIYPGTCKNIINELGNGQKWHLAYCPERILQGYAIRELEILPQIISGFTNRAIEKSSDLFKYITPTIIHASVNEAELVKLFSNA</sequence>
<dbReference type="PIRSF" id="PIRSF500136">
    <property type="entry name" value="UDP_ManNAc_DH"/>
    <property type="match status" value="1"/>
</dbReference>
<protein>
    <recommendedName>
        <fullName evidence="2">UDP-glucose/GDP-mannose dehydrogenase N-terminal domain-containing protein</fullName>
    </recommendedName>
</protein>
<dbReference type="PANTHER" id="PTHR43491:SF2">
    <property type="entry name" value="UDP-N-ACETYL-D-MANNOSAMINE DEHYDROGENASE"/>
    <property type="match status" value="1"/>
</dbReference>
<dbReference type="Gene3D" id="3.40.50.720">
    <property type="entry name" value="NAD(P)-binding Rossmann-like Domain"/>
    <property type="match status" value="1"/>
</dbReference>
<evidence type="ECO:0000256" key="1">
    <source>
        <dbReference type="ARBA" id="ARBA00006601"/>
    </source>
</evidence>
<feature type="domain" description="UDP-glucose/GDP-mannose dehydrogenase N-terminal" evidence="2">
    <location>
        <begin position="10"/>
        <end position="178"/>
    </location>
</feature>
<dbReference type="PANTHER" id="PTHR43491">
    <property type="entry name" value="UDP-N-ACETYL-D-MANNOSAMINE DEHYDROGENASE"/>
    <property type="match status" value="1"/>
</dbReference>
<dbReference type="InterPro" id="IPR017476">
    <property type="entry name" value="UDP-Glc/GDP-Man"/>
</dbReference>
<name>A0A383EDG4_9ZZZZ</name>
<proteinExistence type="inferred from homology"/>
<evidence type="ECO:0000313" key="3">
    <source>
        <dbReference type="EMBL" id="SVE54659.1"/>
    </source>
</evidence>
<dbReference type="GO" id="GO:0016616">
    <property type="term" value="F:oxidoreductase activity, acting on the CH-OH group of donors, NAD or NADP as acceptor"/>
    <property type="evidence" value="ECO:0007669"/>
    <property type="project" value="InterPro"/>
</dbReference>
<dbReference type="GO" id="GO:0051287">
    <property type="term" value="F:NAD binding"/>
    <property type="evidence" value="ECO:0007669"/>
    <property type="project" value="InterPro"/>
</dbReference>
<organism evidence="3">
    <name type="scientific">marine metagenome</name>
    <dbReference type="NCBI Taxonomy" id="408172"/>
    <lineage>
        <taxon>unclassified sequences</taxon>
        <taxon>metagenomes</taxon>
        <taxon>ecological metagenomes</taxon>
    </lineage>
</organism>
<dbReference type="SUPFAM" id="SSF51735">
    <property type="entry name" value="NAD(P)-binding Rossmann-fold domains"/>
    <property type="match status" value="1"/>
</dbReference>
<dbReference type="PIRSF" id="PIRSF000124">
    <property type="entry name" value="UDPglc_GDPman_dh"/>
    <property type="match status" value="1"/>
</dbReference>
<gene>
    <name evidence="3" type="ORF">METZ01_LOCUS507513</name>
</gene>
<accession>A0A383EDG4</accession>
<dbReference type="InterPro" id="IPR036291">
    <property type="entry name" value="NAD(P)-bd_dom_sf"/>
</dbReference>
<dbReference type="InterPro" id="IPR001732">
    <property type="entry name" value="UDP-Glc/GDP-Man_DH_N"/>
</dbReference>
<dbReference type="InterPro" id="IPR028359">
    <property type="entry name" value="UDP_ManNAc/GlcNAc_DH"/>
</dbReference>
<dbReference type="EMBL" id="UINC01224863">
    <property type="protein sequence ID" value="SVE54659.1"/>
    <property type="molecule type" value="Genomic_DNA"/>
</dbReference>
<dbReference type="GO" id="GO:0016628">
    <property type="term" value="F:oxidoreductase activity, acting on the CH-CH group of donors, NAD or NADP as acceptor"/>
    <property type="evidence" value="ECO:0007669"/>
    <property type="project" value="InterPro"/>
</dbReference>
<dbReference type="AlphaFoldDB" id="A0A383EDG4"/>
<reference evidence="3" key="1">
    <citation type="submission" date="2018-05" db="EMBL/GenBank/DDBJ databases">
        <authorList>
            <person name="Lanie J.A."/>
            <person name="Ng W.-L."/>
            <person name="Kazmierczak K.M."/>
            <person name="Andrzejewski T.M."/>
            <person name="Davidsen T.M."/>
            <person name="Wayne K.J."/>
            <person name="Tettelin H."/>
            <person name="Glass J.I."/>
            <person name="Rusch D."/>
            <person name="Podicherti R."/>
            <person name="Tsui H.-C.T."/>
            <person name="Winkler M.E."/>
        </authorList>
    </citation>
    <scope>NUCLEOTIDE SEQUENCE</scope>
</reference>
<dbReference type="Pfam" id="PF03721">
    <property type="entry name" value="UDPG_MGDP_dh_N"/>
    <property type="match status" value="1"/>
</dbReference>
<feature type="non-terminal residue" evidence="3">
    <location>
        <position position="208"/>
    </location>
</feature>